<feature type="region of interest" description="Disordered" evidence="1">
    <location>
        <begin position="639"/>
        <end position="748"/>
    </location>
</feature>
<organism evidence="2 4">
    <name type="scientific">Byssothecium circinans</name>
    <dbReference type="NCBI Taxonomy" id="147558"/>
    <lineage>
        <taxon>Eukaryota</taxon>
        <taxon>Fungi</taxon>
        <taxon>Dikarya</taxon>
        <taxon>Ascomycota</taxon>
        <taxon>Pezizomycotina</taxon>
        <taxon>Dothideomycetes</taxon>
        <taxon>Pleosporomycetidae</taxon>
        <taxon>Pleosporales</taxon>
        <taxon>Massarineae</taxon>
        <taxon>Massarinaceae</taxon>
        <taxon>Byssothecium</taxon>
    </lineage>
</organism>
<feature type="compositionally biased region" description="Low complexity" evidence="1">
    <location>
        <begin position="719"/>
        <end position="738"/>
    </location>
</feature>
<evidence type="ECO:0000313" key="3">
    <source>
        <dbReference type="EMBL" id="KAF1950853.1"/>
    </source>
</evidence>
<gene>
    <name evidence="3" type="ORF">CC80DRAFT_528745</name>
    <name evidence="2" type="ORF">CC80DRAFT_599330</name>
</gene>
<feature type="region of interest" description="Disordered" evidence="1">
    <location>
        <begin position="943"/>
        <end position="1032"/>
    </location>
</feature>
<evidence type="ECO:0000313" key="2">
    <source>
        <dbReference type="EMBL" id="KAF1948886.1"/>
    </source>
</evidence>
<keyword evidence="4" id="KW-1185">Reference proteome</keyword>
<feature type="compositionally biased region" description="Low complexity" evidence="1">
    <location>
        <begin position="943"/>
        <end position="974"/>
    </location>
</feature>
<proteinExistence type="predicted"/>
<sequence>MGENWKHFDAADFTSWKKKQGSAYKSPPRANFLVAANHIRNVLEGKKINWAVMGGLAMMCLGSSRDMPDIHIVYDDREFSRIKMKLESDRRIRMQKGMNPLFPSKLLVSTGPKYKDVSCTENVDVEVDLVPPGSHGSPPNDVLRNSQVMLRLNQDGQAINFRGLNMLYLVKTSLHFCKTSEVVWDARKDLVFLCRNYGKEIGAVRGQLNVREVQEKFLGTGLFSRLSPEDQRLCYNVLLGKDPPPSMSLTPAPPQGRRGASSSQPQPLARPQIPSHKSTPALNTAMDRQSNFLTPPLPGKSKSRPAGPANPPTSQNVAPPQHQRAPQPSSAKRDIRSRYRTPNSAPNTPSASRDVSPEIGANARPKSMDMRETQKPGANPSYRAHIVGVQNVAHVAQVVKPQVVHNAPSPTSGQPKGIRPQKSLPAMAVGQPSGNIPVFAHGETAPAMPRDPPQGSPPAGLLPAFGSTPPHKRRDSPQEVSQFIPNQSIPRQPVRNSHHPSQMHSSHNAYPHPLHTTSKQAPPLGDQSGPAPAKGLRVVGAEGQYTPPLPPRPEELCAPPLPPRTHANNGQLTATIGPKNTQFTAATSFVFELDAGTPQATTAPSNPIYTTFIAELPAEADGAGLMKDQAHHLAHMAVSPPLSSSHAAPHKRYEDSPVSPPAEKHQQPPQLQIQIQPQAQPQLQPQPDALPPKLPTQPDPSAPLPSSLTIGGPGKRRSPSNSVSNTPPTQQQPHLHPQASLAPEVKKYMPNPNRISMYRAYSAPAVPLKEPVTAPAPSQQPSPPNANGNSNLHTAPPTHHGPDLTHSQAPVHPIFMQSPPPSQPLSAHASSPAHVAALSNNPTPFHRASPPQLHNPPLSKPQQQQAPTHAPPPDILRAGPAVQPLQKNPIPRHLLPNPLGANPPTPPPAIALTEQDSHQGHQERVVVVGAGVVGGAAYATYTHQQHQQQNNQLPPQNNPHLHPQQNNQQHQIQHQHYHNASLRSHATQSHSQPQASQRAIETYEQPQFQPGEFMPSHQRNISSDTHASTSSHDSVKLAMEYQLDLPSYGQGYGKFGGGHGHGRVDVDRYVVKDRDADAETVYDFT</sequence>
<protein>
    <submittedName>
        <fullName evidence="2">Uncharacterized protein</fullName>
    </submittedName>
</protein>
<evidence type="ECO:0000313" key="4">
    <source>
        <dbReference type="Proteomes" id="UP000800035"/>
    </source>
</evidence>
<feature type="region of interest" description="Disordered" evidence="1">
    <location>
        <begin position="769"/>
        <end position="920"/>
    </location>
</feature>
<feature type="region of interest" description="Disordered" evidence="1">
    <location>
        <begin position="442"/>
        <end position="535"/>
    </location>
</feature>
<dbReference type="EMBL" id="ML977046">
    <property type="protein sequence ID" value="KAF1948886.1"/>
    <property type="molecule type" value="Genomic_DNA"/>
</dbReference>
<feature type="compositionally biased region" description="Polar residues" evidence="1">
    <location>
        <begin position="478"/>
        <end position="490"/>
    </location>
</feature>
<feature type="compositionally biased region" description="Polar residues" evidence="1">
    <location>
        <begin position="275"/>
        <end position="293"/>
    </location>
</feature>
<feature type="compositionally biased region" description="Pro residues" evidence="1">
    <location>
        <begin position="688"/>
        <end position="703"/>
    </location>
</feature>
<dbReference type="AlphaFoldDB" id="A0A6A5TDQ3"/>
<feature type="compositionally biased region" description="Polar residues" evidence="1">
    <location>
        <begin position="312"/>
        <end position="330"/>
    </location>
</feature>
<feature type="compositionally biased region" description="Low complexity" evidence="1">
    <location>
        <begin position="1022"/>
        <end position="1032"/>
    </location>
</feature>
<feature type="compositionally biased region" description="Pro residues" evidence="1">
    <location>
        <begin position="242"/>
        <end position="254"/>
    </location>
</feature>
<feature type="compositionally biased region" description="Low complexity" evidence="1">
    <location>
        <begin position="824"/>
        <end position="839"/>
    </location>
</feature>
<dbReference type="EMBL" id="ML977022">
    <property type="protein sequence ID" value="KAF1950853.1"/>
    <property type="molecule type" value="Genomic_DNA"/>
</dbReference>
<feature type="compositionally biased region" description="Low complexity" evidence="1">
    <location>
        <begin position="667"/>
        <end position="687"/>
    </location>
</feature>
<accession>A0A6A5TDQ3</accession>
<feature type="region of interest" description="Disordered" evidence="1">
    <location>
        <begin position="237"/>
        <end position="381"/>
    </location>
</feature>
<dbReference type="Gene3D" id="3.30.460.40">
    <property type="match status" value="1"/>
</dbReference>
<dbReference type="OrthoDB" id="10066232at2759"/>
<name>A0A6A5TDQ3_9PLEO</name>
<feature type="compositionally biased region" description="Polar residues" evidence="1">
    <location>
        <begin position="340"/>
        <end position="353"/>
    </location>
</feature>
<dbReference type="Proteomes" id="UP000800035">
    <property type="component" value="Unassembled WGS sequence"/>
</dbReference>
<evidence type="ECO:0000256" key="1">
    <source>
        <dbReference type="SAM" id="MobiDB-lite"/>
    </source>
</evidence>
<feature type="compositionally biased region" description="Polar residues" evidence="1">
    <location>
        <begin position="499"/>
        <end position="508"/>
    </location>
</feature>
<feature type="region of interest" description="Disordered" evidence="1">
    <location>
        <begin position="405"/>
        <end position="424"/>
    </location>
</feature>
<feature type="compositionally biased region" description="Polar residues" evidence="1">
    <location>
        <begin position="981"/>
        <end position="1008"/>
    </location>
</feature>
<reference evidence="2" key="1">
    <citation type="journal article" date="2020" name="Stud. Mycol.">
        <title>101 Dothideomycetes genomes: a test case for predicting lifestyles and emergence of pathogens.</title>
        <authorList>
            <person name="Haridas S."/>
            <person name="Albert R."/>
            <person name="Binder M."/>
            <person name="Bloem J."/>
            <person name="Labutti K."/>
            <person name="Salamov A."/>
            <person name="Andreopoulos B."/>
            <person name="Baker S."/>
            <person name="Barry K."/>
            <person name="Bills G."/>
            <person name="Bluhm B."/>
            <person name="Cannon C."/>
            <person name="Castanera R."/>
            <person name="Culley D."/>
            <person name="Daum C."/>
            <person name="Ezra D."/>
            <person name="Gonzalez J."/>
            <person name="Henrissat B."/>
            <person name="Kuo A."/>
            <person name="Liang C."/>
            <person name="Lipzen A."/>
            <person name="Lutzoni F."/>
            <person name="Magnuson J."/>
            <person name="Mondo S."/>
            <person name="Nolan M."/>
            <person name="Ohm R."/>
            <person name="Pangilinan J."/>
            <person name="Park H.-J."/>
            <person name="Ramirez L."/>
            <person name="Alfaro M."/>
            <person name="Sun H."/>
            <person name="Tritt A."/>
            <person name="Yoshinaga Y."/>
            <person name="Zwiers L.-H."/>
            <person name="Turgeon B."/>
            <person name="Goodwin S."/>
            <person name="Spatafora J."/>
            <person name="Crous P."/>
            <person name="Grigoriev I."/>
        </authorList>
    </citation>
    <scope>NUCLEOTIDE SEQUENCE</scope>
    <source>
        <strain evidence="2">CBS 675.92</strain>
    </source>
</reference>